<keyword evidence="2" id="KW-1185">Reference proteome</keyword>
<sequence length="131" mass="15045">MSPDYLKRITGVFSKLLLQPKTHDFVEVSAAKGCQSDFRFNFEEYSDTAPHCPSTRHVLSLFNITALGYLEEITSDLTVILYFSSSVPAQTICLAYWGQAGARPKFIFLYVSMEIDRRLYFGAEYFKKIFQ</sequence>
<gene>
    <name evidence="1" type="ORF">LWI29_001575</name>
</gene>
<reference evidence="1" key="2">
    <citation type="submission" date="2023-06" db="EMBL/GenBank/DDBJ databases">
        <authorList>
            <person name="Swenson N.G."/>
            <person name="Wegrzyn J.L."/>
            <person name="Mcevoy S.L."/>
        </authorList>
    </citation>
    <scope>NUCLEOTIDE SEQUENCE</scope>
    <source>
        <strain evidence="1">NS2018</strain>
        <tissue evidence="1">Leaf</tissue>
    </source>
</reference>
<organism evidence="1 2">
    <name type="scientific">Acer saccharum</name>
    <name type="common">Sugar maple</name>
    <dbReference type="NCBI Taxonomy" id="4024"/>
    <lineage>
        <taxon>Eukaryota</taxon>
        <taxon>Viridiplantae</taxon>
        <taxon>Streptophyta</taxon>
        <taxon>Embryophyta</taxon>
        <taxon>Tracheophyta</taxon>
        <taxon>Spermatophyta</taxon>
        <taxon>Magnoliopsida</taxon>
        <taxon>eudicotyledons</taxon>
        <taxon>Gunneridae</taxon>
        <taxon>Pentapetalae</taxon>
        <taxon>rosids</taxon>
        <taxon>malvids</taxon>
        <taxon>Sapindales</taxon>
        <taxon>Sapindaceae</taxon>
        <taxon>Hippocastanoideae</taxon>
        <taxon>Acereae</taxon>
        <taxon>Acer</taxon>
    </lineage>
</organism>
<evidence type="ECO:0000313" key="1">
    <source>
        <dbReference type="EMBL" id="KAK0603116.1"/>
    </source>
</evidence>
<name>A0AA39W6D1_ACESA</name>
<dbReference type="AlphaFoldDB" id="A0AA39W6D1"/>
<accession>A0AA39W6D1</accession>
<dbReference type="EMBL" id="JAUESC010000002">
    <property type="protein sequence ID" value="KAK0603116.1"/>
    <property type="molecule type" value="Genomic_DNA"/>
</dbReference>
<comment type="caution">
    <text evidence="1">The sequence shown here is derived from an EMBL/GenBank/DDBJ whole genome shotgun (WGS) entry which is preliminary data.</text>
</comment>
<proteinExistence type="predicted"/>
<reference evidence="1" key="1">
    <citation type="journal article" date="2022" name="Plant J.">
        <title>Strategies of tolerance reflected in two North American maple genomes.</title>
        <authorList>
            <person name="McEvoy S.L."/>
            <person name="Sezen U.U."/>
            <person name="Trouern-Trend A."/>
            <person name="McMahon S.M."/>
            <person name="Schaberg P.G."/>
            <person name="Yang J."/>
            <person name="Wegrzyn J.L."/>
            <person name="Swenson N.G."/>
        </authorList>
    </citation>
    <scope>NUCLEOTIDE SEQUENCE</scope>
    <source>
        <strain evidence="1">NS2018</strain>
    </source>
</reference>
<evidence type="ECO:0000313" key="2">
    <source>
        <dbReference type="Proteomes" id="UP001168877"/>
    </source>
</evidence>
<dbReference type="Proteomes" id="UP001168877">
    <property type="component" value="Unassembled WGS sequence"/>
</dbReference>
<protein>
    <submittedName>
        <fullName evidence="1">Uncharacterized protein</fullName>
    </submittedName>
</protein>